<dbReference type="Proteomes" id="UP000020773">
    <property type="component" value="Unassembled WGS sequence"/>
</dbReference>
<feature type="region of interest" description="Disordered" evidence="1">
    <location>
        <begin position="96"/>
        <end position="136"/>
    </location>
</feature>
<comment type="caution">
    <text evidence="3">The sequence shown here is derived from an EMBL/GenBank/DDBJ whole genome shotgun (WGS) entry which is preliminary data.</text>
</comment>
<protein>
    <submittedName>
        <fullName evidence="3">Uncharacterized protein</fullName>
    </submittedName>
</protein>
<name>A0A015U106_BACFG</name>
<dbReference type="PATRIC" id="fig|1339316.3.peg.2836"/>
<evidence type="ECO:0000313" key="4">
    <source>
        <dbReference type="Proteomes" id="UP000020773"/>
    </source>
</evidence>
<evidence type="ECO:0000256" key="2">
    <source>
        <dbReference type="SAM" id="Phobius"/>
    </source>
</evidence>
<dbReference type="AlphaFoldDB" id="A0A015U106"/>
<keyword evidence="2" id="KW-1133">Transmembrane helix</keyword>
<reference evidence="3 4" key="1">
    <citation type="submission" date="2014-02" db="EMBL/GenBank/DDBJ databases">
        <authorList>
            <person name="Sears C."/>
            <person name="Carroll K."/>
            <person name="Sack B.R."/>
            <person name="Qadri F."/>
            <person name="Myers L.L."/>
            <person name="Chung G.-T."/>
            <person name="Escheverria P."/>
            <person name="Fraser C.M."/>
            <person name="Sadzewicz L."/>
            <person name="Shefchek K.A."/>
            <person name="Tallon L."/>
            <person name="Das S.P."/>
            <person name="Daugherty S."/>
            <person name="Mongodin E.F."/>
        </authorList>
    </citation>
    <scope>NUCLEOTIDE SEQUENCE [LARGE SCALE GENOMIC DNA]</scope>
    <source>
        <strain evidence="4">3998T(B)3</strain>
    </source>
</reference>
<keyword evidence="2" id="KW-0472">Membrane</keyword>
<accession>A0A015U106</accession>
<evidence type="ECO:0000313" key="3">
    <source>
        <dbReference type="EMBL" id="EXY90374.1"/>
    </source>
</evidence>
<organism evidence="3 4">
    <name type="scientific">Bacteroides fragilis str. 3998T(B)3</name>
    <dbReference type="NCBI Taxonomy" id="1339316"/>
    <lineage>
        <taxon>Bacteria</taxon>
        <taxon>Pseudomonadati</taxon>
        <taxon>Bacteroidota</taxon>
        <taxon>Bacteroidia</taxon>
        <taxon>Bacteroidales</taxon>
        <taxon>Bacteroidaceae</taxon>
        <taxon>Bacteroides</taxon>
    </lineage>
</organism>
<keyword evidence="2" id="KW-0812">Transmembrane</keyword>
<feature type="transmembrane region" description="Helical" evidence="2">
    <location>
        <begin position="6"/>
        <end position="24"/>
    </location>
</feature>
<gene>
    <name evidence="3" type="ORF">M125_2975</name>
</gene>
<evidence type="ECO:0000256" key="1">
    <source>
        <dbReference type="SAM" id="MobiDB-lite"/>
    </source>
</evidence>
<dbReference type="RefSeq" id="WP_032597000.1">
    <property type="nucleotide sequence ID" value="NZ_JGDB01000184.1"/>
</dbReference>
<dbReference type="EMBL" id="JGDB01000184">
    <property type="protein sequence ID" value="EXY90374.1"/>
    <property type="molecule type" value="Genomic_DNA"/>
</dbReference>
<proteinExistence type="predicted"/>
<sequence>MDTIMTVLQWLVPVLGTAIVWLTNRTLRNTRTVKEVHDTYKTMYEDQQKTLIELRNENGNLYKKFVRLEQIVARASVCRYWPVCPMRAELQNTRAYNYGKPDRRPSGQPTIRNPGVEADRDSGVEGEPNNPDGKPP</sequence>